<evidence type="ECO:0000313" key="3">
    <source>
        <dbReference type="Proteomes" id="UP000033448"/>
    </source>
</evidence>
<dbReference type="SUPFAM" id="SSF53041">
    <property type="entry name" value="Resolvase-like"/>
    <property type="match status" value="1"/>
</dbReference>
<dbReference type="InterPro" id="IPR006119">
    <property type="entry name" value="Resolv_N"/>
</dbReference>
<name>A0A0F0L0X2_9MICO</name>
<dbReference type="Gene3D" id="3.40.50.1390">
    <property type="entry name" value="Resolvase, N-terminal catalytic domain"/>
    <property type="match status" value="1"/>
</dbReference>
<reference evidence="2 3" key="1">
    <citation type="submission" date="2015-02" db="EMBL/GenBank/DDBJ databases">
        <title>Draft genome sequences of ten Microbacterium spp. with emphasis on heavy metal contaminated environments.</title>
        <authorList>
            <person name="Corretto E."/>
        </authorList>
    </citation>
    <scope>NUCLEOTIDE SEQUENCE [LARGE SCALE GENOMIC DNA]</scope>
    <source>
        <strain evidence="2 3">DSM 23848</strain>
    </source>
</reference>
<organism evidence="2 3">
    <name type="scientific">Microbacterium azadirachtae</name>
    <dbReference type="NCBI Taxonomy" id="582680"/>
    <lineage>
        <taxon>Bacteria</taxon>
        <taxon>Bacillati</taxon>
        <taxon>Actinomycetota</taxon>
        <taxon>Actinomycetes</taxon>
        <taxon>Micrococcales</taxon>
        <taxon>Microbacteriaceae</taxon>
        <taxon>Microbacterium</taxon>
    </lineage>
</organism>
<accession>A0A0F0L0X2</accession>
<protein>
    <recommendedName>
        <fullName evidence="1">Resolvase/invertase-type recombinase catalytic domain-containing protein</fullName>
    </recommendedName>
</protein>
<dbReference type="Pfam" id="PF00239">
    <property type="entry name" value="Resolvase"/>
    <property type="match status" value="1"/>
</dbReference>
<dbReference type="PATRIC" id="fig|582680.7.peg.847"/>
<dbReference type="EMBL" id="JYIT01000061">
    <property type="protein sequence ID" value="KJL26763.1"/>
    <property type="molecule type" value="Genomic_DNA"/>
</dbReference>
<evidence type="ECO:0000259" key="1">
    <source>
        <dbReference type="Pfam" id="PF00239"/>
    </source>
</evidence>
<dbReference type="AlphaFoldDB" id="A0A0F0L0X2"/>
<feature type="domain" description="Resolvase/invertase-type recombinase catalytic" evidence="1">
    <location>
        <begin position="128"/>
        <end position="175"/>
    </location>
</feature>
<dbReference type="GO" id="GO:0003677">
    <property type="term" value="F:DNA binding"/>
    <property type="evidence" value="ECO:0007669"/>
    <property type="project" value="InterPro"/>
</dbReference>
<gene>
    <name evidence="2" type="ORF">RL72_00819</name>
</gene>
<proteinExistence type="predicted"/>
<dbReference type="InterPro" id="IPR036162">
    <property type="entry name" value="Resolvase-like_N_sf"/>
</dbReference>
<dbReference type="Proteomes" id="UP000033448">
    <property type="component" value="Unassembled WGS sequence"/>
</dbReference>
<dbReference type="GO" id="GO:0000150">
    <property type="term" value="F:DNA strand exchange activity"/>
    <property type="evidence" value="ECO:0007669"/>
    <property type="project" value="InterPro"/>
</dbReference>
<comment type="caution">
    <text evidence="2">The sequence shown here is derived from an EMBL/GenBank/DDBJ whole genome shotgun (WGS) entry which is preliminary data.</text>
</comment>
<keyword evidence="3" id="KW-1185">Reference proteome</keyword>
<sequence>MVANWTPGTPVSAGEGTIVLEADDMEATTHAHGDADGTTGAPLDAALTSPLHLPHAAAECPKCFTELQQNRDWWSAKPDGSRLVGLVVAREGMPSVVQQRDDLTRFGVPIEGFRHPAPDILESWTDRIGRLIDTLQAGDVLVVANIHALGRDLDEETRTVATLRRHGVMVKVLSHDARHLADAGR</sequence>
<evidence type="ECO:0000313" key="2">
    <source>
        <dbReference type="EMBL" id="KJL26763.1"/>
    </source>
</evidence>